<protein>
    <recommendedName>
        <fullName evidence="2">J domain-containing protein</fullName>
    </recommendedName>
</protein>
<dbReference type="OrthoDB" id="9779889at2"/>
<keyword evidence="4" id="KW-1185">Reference proteome</keyword>
<evidence type="ECO:0000256" key="1">
    <source>
        <dbReference type="SAM" id="MobiDB-lite"/>
    </source>
</evidence>
<dbReference type="InterPro" id="IPR036869">
    <property type="entry name" value="J_dom_sf"/>
</dbReference>
<accession>A0A5K7YY89</accession>
<dbReference type="AlphaFoldDB" id="A0A5K7YY89"/>
<dbReference type="SMART" id="SM00271">
    <property type="entry name" value="DnaJ"/>
    <property type="match status" value="1"/>
</dbReference>
<feature type="region of interest" description="Disordered" evidence="1">
    <location>
        <begin position="112"/>
        <end position="199"/>
    </location>
</feature>
<dbReference type="Gene3D" id="1.10.287.110">
    <property type="entry name" value="DnaJ domain"/>
    <property type="match status" value="1"/>
</dbReference>
<gene>
    <name evidence="3" type="ORF">DSCW_03000</name>
</gene>
<evidence type="ECO:0000259" key="2">
    <source>
        <dbReference type="PROSITE" id="PS50076"/>
    </source>
</evidence>
<evidence type="ECO:0000313" key="3">
    <source>
        <dbReference type="EMBL" id="BBO72883.1"/>
    </source>
</evidence>
<name>A0A5K7YY89_9BACT</name>
<dbReference type="SUPFAM" id="SSF46565">
    <property type="entry name" value="Chaperone J-domain"/>
    <property type="match status" value="1"/>
</dbReference>
<proteinExistence type="predicted"/>
<feature type="compositionally biased region" description="Basic and acidic residues" evidence="1">
    <location>
        <begin position="80"/>
        <end position="97"/>
    </location>
</feature>
<dbReference type="PROSITE" id="PS50076">
    <property type="entry name" value="DNAJ_2"/>
    <property type="match status" value="1"/>
</dbReference>
<feature type="domain" description="J" evidence="2">
    <location>
        <begin position="5"/>
        <end position="66"/>
    </location>
</feature>
<feature type="compositionally biased region" description="Low complexity" evidence="1">
    <location>
        <begin position="182"/>
        <end position="192"/>
    </location>
</feature>
<feature type="compositionally biased region" description="Basic and acidic residues" evidence="1">
    <location>
        <begin position="113"/>
        <end position="128"/>
    </location>
</feature>
<evidence type="ECO:0000313" key="4">
    <source>
        <dbReference type="Proteomes" id="UP000427769"/>
    </source>
</evidence>
<dbReference type="InterPro" id="IPR001623">
    <property type="entry name" value="DnaJ_domain"/>
</dbReference>
<sequence>MNLLTSFKILGLRSDADEIQAKQAYKAQVRRWHPDQFPEESGAKAEAEEQLKQINIAYAQIKEHLTVHGPSSGSPAAEPPRPDTTDRARPASGQPEKKSWLDALFDALNAFSKEWHREPSSPTTDRRPPNRRKNFGEVLDEMAGGTIKPPKGRNRRGIRRNAAGYRRCRGGGSVDAVGSADRVGPVRPVGRVRGIGRRR</sequence>
<dbReference type="PRINTS" id="PR00625">
    <property type="entry name" value="JDOMAIN"/>
</dbReference>
<dbReference type="Proteomes" id="UP000427769">
    <property type="component" value="Chromosome"/>
</dbReference>
<dbReference type="RefSeq" id="WP_155302047.1">
    <property type="nucleotide sequence ID" value="NZ_AP021875.1"/>
</dbReference>
<feature type="compositionally biased region" description="Basic residues" evidence="1">
    <location>
        <begin position="150"/>
        <end position="159"/>
    </location>
</feature>
<dbReference type="CDD" id="cd06257">
    <property type="entry name" value="DnaJ"/>
    <property type="match status" value="1"/>
</dbReference>
<reference evidence="3 4" key="1">
    <citation type="submission" date="2019-11" db="EMBL/GenBank/DDBJ databases">
        <title>Comparative genomics of hydrocarbon-degrading Desulfosarcina strains.</title>
        <authorList>
            <person name="Watanabe M."/>
            <person name="Kojima H."/>
            <person name="Fukui M."/>
        </authorList>
    </citation>
    <scope>NUCLEOTIDE SEQUENCE [LARGE SCALE GENOMIC DNA]</scope>
    <source>
        <strain evidence="3 4">PP31</strain>
    </source>
</reference>
<dbReference type="Pfam" id="PF00226">
    <property type="entry name" value="DnaJ"/>
    <property type="match status" value="1"/>
</dbReference>
<dbReference type="KEGG" id="dwd:DSCW_03000"/>
<organism evidence="3 4">
    <name type="scientific">Desulfosarcina widdelii</name>
    <dbReference type="NCBI Taxonomy" id="947919"/>
    <lineage>
        <taxon>Bacteria</taxon>
        <taxon>Pseudomonadati</taxon>
        <taxon>Thermodesulfobacteriota</taxon>
        <taxon>Desulfobacteria</taxon>
        <taxon>Desulfobacterales</taxon>
        <taxon>Desulfosarcinaceae</taxon>
        <taxon>Desulfosarcina</taxon>
    </lineage>
</organism>
<feature type="region of interest" description="Disordered" evidence="1">
    <location>
        <begin position="67"/>
        <end position="97"/>
    </location>
</feature>
<dbReference type="EMBL" id="AP021875">
    <property type="protein sequence ID" value="BBO72883.1"/>
    <property type="molecule type" value="Genomic_DNA"/>
</dbReference>